<dbReference type="GO" id="GO:0033615">
    <property type="term" value="P:mitochondrial proton-transporting ATP synthase complex assembly"/>
    <property type="evidence" value="ECO:0007669"/>
    <property type="project" value="TreeGrafter"/>
</dbReference>
<evidence type="ECO:0000313" key="7">
    <source>
        <dbReference type="Proteomes" id="UP000027581"/>
    </source>
</evidence>
<name>A0A060RVI2_PLARE</name>
<evidence type="ECO:0000313" key="5">
    <source>
        <dbReference type="EMBL" id="CDO65379.1"/>
    </source>
</evidence>
<dbReference type="PANTHER" id="PTHR13126:SF0">
    <property type="entry name" value="ATP SYNTHASE MITOCHONDRIAL F1 COMPLEX ASSEMBLY FACTOR 1"/>
    <property type="match status" value="1"/>
</dbReference>
<evidence type="ECO:0000313" key="6">
    <source>
        <dbReference type="EMBL" id="KYN95211.1"/>
    </source>
</evidence>
<accession>A0A060RVI2</accession>
<protein>
    <submittedName>
        <fullName evidence="5">ATP synthase mitochondrial F1 complex assembly factor 1, putative</fullName>
    </submittedName>
</protein>
<dbReference type="Pfam" id="PF06644">
    <property type="entry name" value="ATP11"/>
    <property type="match status" value="1"/>
</dbReference>
<sequence length="189" mass="23101">MLTNLSKKRFYFSLPCSRDLKNIVKLPLLEREDKYKIINIWKEKYKDNKYVISDYMDINKYEVIKNNCKSNSHFIIPLKNNNGYITYYTQFIDSKLIFVTSLEYYNKHKSNSTPFITLHFFDEFKNKEIILSKIHIINPAISKYQAIKIYNNILSFYYDTNYFQYVKKFNNDSRNFNYDKFLEKFKEIF</sequence>
<dbReference type="InterPro" id="IPR010591">
    <property type="entry name" value="ATP11"/>
</dbReference>
<gene>
    <name evidence="5" type="primary">ATP11</name>
    <name evidence="5" type="ORF">PRCDC_1209100</name>
    <name evidence="6" type="ORF">PRSY57_1209100</name>
</gene>
<dbReference type="RefSeq" id="XP_012763975.1">
    <property type="nucleotide sequence ID" value="XM_012908521.1"/>
</dbReference>
<dbReference type="EMBL" id="LVLA01000013">
    <property type="protein sequence ID" value="KYN95211.1"/>
    <property type="molecule type" value="Genomic_DNA"/>
</dbReference>
<evidence type="ECO:0000313" key="8">
    <source>
        <dbReference type="Proteomes" id="UP000076359"/>
    </source>
</evidence>
<evidence type="ECO:0000256" key="1">
    <source>
        <dbReference type="ARBA" id="ARBA00004173"/>
    </source>
</evidence>
<proteinExistence type="inferred from homology"/>
<dbReference type="GO" id="GO:0005739">
    <property type="term" value="C:mitochondrion"/>
    <property type="evidence" value="ECO:0007669"/>
    <property type="project" value="UniProtKB-SubCell"/>
</dbReference>
<dbReference type="Proteomes" id="UP000027581">
    <property type="component" value="Unassembled WGS sequence"/>
</dbReference>
<comment type="subcellular location">
    <subcellularLocation>
        <location evidence="1">Mitochondrion</location>
    </subcellularLocation>
</comment>
<dbReference type="AlphaFoldDB" id="A0A060RVI2"/>
<organism evidence="5 7">
    <name type="scientific">Plasmodium reichenowi</name>
    <dbReference type="NCBI Taxonomy" id="5854"/>
    <lineage>
        <taxon>Eukaryota</taxon>
        <taxon>Sar</taxon>
        <taxon>Alveolata</taxon>
        <taxon>Apicomplexa</taxon>
        <taxon>Aconoidasida</taxon>
        <taxon>Haemosporida</taxon>
        <taxon>Plasmodiidae</taxon>
        <taxon>Plasmodium</taxon>
        <taxon>Plasmodium (Laverania)</taxon>
    </lineage>
</organism>
<keyword evidence="4" id="KW-0496">Mitochondrion</keyword>
<dbReference type="VEuPathDB" id="PlasmoDB:PRG01_1213400"/>
<comment type="similarity">
    <text evidence="2">Belongs to the ATP11 family.</text>
</comment>
<evidence type="ECO:0000256" key="4">
    <source>
        <dbReference type="ARBA" id="ARBA00023128"/>
    </source>
</evidence>
<dbReference type="PANTHER" id="PTHR13126">
    <property type="entry name" value="CHAPERONE ATP11"/>
    <property type="match status" value="1"/>
</dbReference>
<reference evidence="5" key="1">
    <citation type="submission" date="2014-01" db="EMBL/GenBank/DDBJ databases">
        <authorList>
            <person name="Aslett M."/>
        </authorList>
    </citation>
    <scope>NUCLEOTIDE SEQUENCE</scope>
    <source>
        <strain evidence="5">CDC</strain>
    </source>
</reference>
<evidence type="ECO:0000256" key="2">
    <source>
        <dbReference type="ARBA" id="ARBA00009116"/>
    </source>
</evidence>
<reference evidence="5" key="2">
    <citation type="submission" date="2014-05" db="EMBL/GenBank/DDBJ databases">
        <title>The genome sequences of chimpanzee malaria parasites reveal the path to human adaptation.</title>
        <authorList>
            <person name="Otto T.D."/>
            <person name="Rayner J.C."/>
            <person name="Boehme U."/>
            <person name="Pain A."/>
            <person name="Spottiswoode N."/>
            <person name="Sanders M."/>
            <person name="Quail M."/>
            <person name="Ollomo B."/>
            <person name="Renaud F."/>
            <person name="Thomas A.W."/>
            <person name="Prugnolle F."/>
            <person name="Conway D.J."/>
            <person name="Newbold C."/>
            <person name="Berriman M."/>
        </authorList>
    </citation>
    <scope>NUCLEOTIDE SEQUENCE [LARGE SCALE GENOMIC DNA]</scope>
    <source>
        <strain evidence="5">CDC</strain>
    </source>
</reference>
<dbReference type="GeneID" id="24532150"/>
<keyword evidence="7" id="KW-1185">Reference proteome</keyword>
<dbReference type="VEuPathDB" id="PlasmoDB:PRCDC_1209100"/>
<dbReference type="Proteomes" id="UP000076359">
    <property type="component" value="Unassembled WGS sequence"/>
</dbReference>
<evidence type="ECO:0000256" key="3">
    <source>
        <dbReference type="ARBA" id="ARBA00022946"/>
    </source>
</evidence>
<dbReference type="KEGG" id="prei:PRSY57_1209100"/>
<dbReference type="EMBL" id="HG810773">
    <property type="protein sequence ID" value="CDO65379.1"/>
    <property type="molecule type" value="Genomic_DNA"/>
</dbReference>
<reference evidence="6 8" key="3">
    <citation type="journal article" date="2016" name="Nat. Commun.">
        <title>Genomes of cryptic chimpanzee Plasmodium species reveal key evolutionary events leading to human malaria.</title>
        <authorList>
            <person name="Sundararaman S.A."/>
            <person name="Plenderleith L.J."/>
            <person name="Liu W."/>
            <person name="Loy D.E."/>
            <person name="Learn G.H."/>
            <person name="Li Y."/>
            <person name="Shaw K.S."/>
            <person name="Ayouba A."/>
            <person name="Peeters M."/>
            <person name="Speede S."/>
            <person name="Shaw G.M."/>
            <person name="Bushman F.D."/>
            <person name="Brisson D."/>
            <person name="Rayner J.C."/>
            <person name="Sharp P.M."/>
            <person name="Hahn B.H."/>
        </authorList>
    </citation>
    <scope>NUCLEOTIDE SEQUENCE [LARGE SCALE GENOMIC DNA]</scope>
    <source>
        <strain evidence="6 8">SY57</strain>
    </source>
</reference>
<keyword evidence="3" id="KW-0809">Transit peptide</keyword>